<dbReference type="RefSeq" id="WP_270070528.1">
    <property type="nucleotide sequence ID" value="NZ_JAJAQC010000003.1"/>
</dbReference>
<dbReference type="AlphaFoldDB" id="A0A9X3NHP6"/>
<accession>A0A9X3NHP6</accession>
<sequence length="400" mass="41381">MAAIRTASASTVALLADIPSTGHLGPVRAPRLPVAGDPREGCLPLLDFTAAELAQGRKVVALYPSWRAEPAERAIGFVRAALLTDHIAGVPVELAPLPLSLVTDQLAHLAPHLPAGLVAALARELPRHVLAGAWLRTLGSFADLPTTLGRHLASYAPGTSFLAYCSPWPQVDRFHRGEPEPPPMIPDSPVGMLSAPSGHAAADIVADHLAPLLRPSQTATAPAQPLAPRYWKSHHLVEFAVFSVHPQALSRAVESVPTTPCAWCGEPVAVRRCPFCAAANTPPPRVRPRRSAAARPGTAADPAPPAPVMAVPRPRAEPAPAEPGTERAAAPPPAEPAPAASAPAAATTAPPPSPPPAPAPTAPPARAPRPVAVFHEPPASLPVAPNGRRPGHPLRAPTNN</sequence>
<dbReference type="Proteomes" id="UP001140076">
    <property type="component" value="Unassembled WGS sequence"/>
</dbReference>
<proteinExistence type="predicted"/>
<feature type="region of interest" description="Disordered" evidence="1">
    <location>
        <begin position="277"/>
        <end position="400"/>
    </location>
</feature>
<comment type="caution">
    <text evidence="2">The sequence shown here is derived from an EMBL/GenBank/DDBJ whole genome shotgun (WGS) entry which is preliminary data.</text>
</comment>
<feature type="compositionally biased region" description="Low complexity" evidence="1">
    <location>
        <begin position="308"/>
        <end position="329"/>
    </location>
</feature>
<protein>
    <submittedName>
        <fullName evidence="2">Uncharacterized protein</fullName>
    </submittedName>
</protein>
<reference evidence="2" key="1">
    <citation type="submission" date="2021-10" db="EMBL/GenBank/DDBJ databases">
        <title>Streptomonospora sp. nov., isolated from mangrove soil.</title>
        <authorList>
            <person name="Chen X."/>
            <person name="Ge X."/>
            <person name="Liu W."/>
        </authorList>
    </citation>
    <scope>NUCLEOTIDE SEQUENCE</scope>
    <source>
        <strain evidence="2">S1-112</strain>
    </source>
</reference>
<gene>
    <name evidence="2" type="ORF">LG943_02705</name>
</gene>
<evidence type="ECO:0000256" key="1">
    <source>
        <dbReference type="SAM" id="MobiDB-lite"/>
    </source>
</evidence>
<name>A0A9X3NHP6_9ACTN</name>
<organism evidence="2 3">
    <name type="scientific">Streptomonospora mangrovi</name>
    <dbReference type="NCBI Taxonomy" id="2883123"/>
    <lineage>
        <taxon>Bacteria</taxon>
        <taxon>Bacillati</taxon>
        <taxon>Actinomycetota</taxon>
        <taxon>Actinomycetes</taxon>
        <taxon>Streptosporangiales</taxon>
        <taxon>Nocardiopsidaceae</taxon>
        <taxon>Streptomonospora</taxon>
    </lineage>
</organism>
<evidence type="ECO:0000313" key="3">
    <source>
        <dbReference type="Proteomes" id="UP001140076"/>
    </source>
</evidence>
<dbReference type="EMBL" id="JAJAQC010000003">
    <property type="protein sequence ID" value="MDA0563245.1"/>
    <property type="molecule type" value="Genomic_DNA"/>
</dbReference>
<feature type="compositionally biased region" description="Pro residues" evidence="1">
    <location>
        <begin position="349"/>
        <end position="367"/>
    </location>
</feature>
<keyword evidence="3" id="KW-1185">Reference proteome</keyword>
<feature type="compositionally biased region" description="Low complexity" evidence="1">
    <location>
        <begin position="337"/>
        <end position="348"/>
    </location>
</feature>
<evidence type="ECO:0000313" key="2">
    <source>
        <dbReference type="EMBL" id="MDA0563245.1"/>
    </source>
</evidence>